<gene>
    <name evidence="4" type="ORF">EU91_1408</name>
</gene>
<dbReference type="GO" id="GO:0015159">
    <property type="term" value="F:polysaccharide transmembrane transporter activity"/>
    <property type="evidence" value="ECO:0007669"/>
    <property type="project" value="InterPro"/>
</dbReference>
<dbReference type="Pfam" id="PF10531">
    <property type="entry name" value="SLBB"/>
    <property type="match status" value="1"/>
</dbReference>
<dbReference type="AlphaFoldDB" id="A0A0A1ZAH9"/>
<accession>A0A0A1ZAH9</accession>
<protein>
    <submittedName>
        <fullName evidence="4">Uncharacterized protein</fullName>
    </submittedName>
</protein>
<dbReference type="PANTHER" id="PTHR33619">
    <property type="entry name" value="POLYSACCHARIDE EXPORT PROTEIN GFCE-RELATED"/>
    <property type="match status" value="1"/>
</dbReference>
<dbReference type="EMBL" id="JNAH01000008">
    <property type="protein sequence ID" value="KGF85308.1"/>
    <property type="molecule type" value="Genomic_DNA"/>
</dbReference>
<dbReference type="OrthoDB" id="9793939at2"/>
<dbReference type="Gene3D" id="3.30.1950.10">
    <property type="entry name" value="wza like domain"/>
    <property type="match status" value="1"/>
</dbReference>
<feature type="domain" description="Polysaccharide export protein N-terminal" evidence="2">
    <location>
        <begin position="124"/>
        <end position="193"/>
    </location>
</feature>
<dbReference type="InterPro" id="IPR049712">
    <property type="entry name" value="Poly_export"/>
</dbReference>
<evidence type="ECO:0000256" key="1">
    <source>
        <dbReference type="ARBA" id="ARBA00022729"/>
    </source>
</evidence>
<feature type="domain" description="Soluble ligand binding" evidence="3">
    <location>
        <begin position="333"/>
        <end position="383"/>
    </location>
</feature>
<dbReference type="eggNOG" id="COG1596">
    <property type="taxonomic scope" value="Bacteria"/>
</dbReference>
<dbReference type="Pfam" id="PF02563">
    <property type="entry name" value="Poly_export"/>
    <property type="match status" value="1"/>
</dbReference>
<dbReference type="Gene3D" id="3.10.560.10">
    <property type="entry name" value="Outer membrane lipoprotein wza domain like"/>
    <property type="match status" value="2"/>
</dbReference>
<dbReference type="InterPro" id="IPR003715">
    <property type="entry name" value="Poly_export_N"/>
</dbReference>
<dbReference type="PANTHER" id="PTHR33619:SF3">
    <property type="entry name" value="POLYSACCHARIDE EXPORT PROTEIN GFCE-RELATED"/>
    <property type="match status" value="1"/>
</dbReference>
<evidence type="ECO:0000259" key="3">
    <source>
        <dbReference type="Pfam" id="PF10531"/>
    </source>
</evidence>
<keyword evidence="1" id="KW-0732">Signal</keyword>
<evidence type="ECO:0000313" key="4">
    <source>
        <dbReference type="EMBL" id="KGF85308.1"/>
    </source>
</evidence>
<dbReference type="Proteomes" id="UP000030598">
    <property type="component" value="Unassembled WGS sequence"/>
</dbReference>
<comment type="caution">
    <text evidence="4">The sequence shown here is derived from an EMBL/GenBank/DDBJ whole genome shotgun (WGS) entry which is preliminary data.</text>
</comment>
<dbReference type="RefSeq" id="WP_032524841.1">
    <property type="nucleotide sequence ID" value="NZ_CP138934.1"/>
</dbReference>
<dbReference type="STRING" id="59925.EU91_1408"/>
<sequence length="446" mass="50579">MNLFFNSVSITLIIILNFFSINKINSKEIKTTNLFVSEQKNTKNQLKEYIHIKHKQKLDLFYLVNLSDISINKGKKRDKSKDLNRHGQILTTNLNSKEFKIVEEINNNQKTKINNNPPISLLEKSRYLLGPGDKIKILFYEPEILTNQFEIKANGNADIPYIGSIKLNNHTLQSAKEKIANKMKDSVIEPIFDLILEEPRPIRITLIGELNNPGVYTLPFRIANYTNSIDEFKFEPEGQKYQPTIIDALQISGGINPDSNLQEIELKRRFNVKNEIINKSINVNLVDLFIKGDLDNNILLFDGDIIKIKKTINQSDENFKIINANLAPKKIPIYVVGEVKSPGLIEVPTNSTLIDSILRAGGPLNSRASKSKVRIIRAEDNGSISRKNFKVNYSKRNQNSNTVVRKDDIIFVGSTSLAKISDALDTITGPIRNTISIYALFKLIEN</sequence>
<evidence type="ECO:0000313" key="5">
    <source>
        <dbReference type="Proteomes" id="UP000030598"/>
    </source>
</evidence>
<name>A0A0A1ZAH9_PROMR</name>
<evidence type="ECO:0000259" key="2">
    <source>
        <dbReference type="Pfam" id="PF02563"/>
    </source>
</evidence>
<organism evidence="4 5">
    <name type="scientific">Prochlorococcus marinus str. GP2</name>
    <dbReference type="NCBI Taxonomy" id="59925"/>
    <lineage>
        <taxon>Bacteria</taxon>
        <taxon>Bacillati</taxon>
        <taxon>Cyanobacteriota</taxon>
        <taxon>Cyanophyceae</taxon>
        <taxon>Synechococcales</taxon>
        <taxon>Prochlorococcaceae</taxon>
        <taxon>Prochlorococcus</taxon>
    </lineage>
</organism>
<dbReference type="InterPro" id="IPR019554">
    <property type="entry name" value="Soluble_ligand-bd"/>
</dbReference>
<reference evidence="5" key="1">
    <citation type="journal article" date="2014" name="Sci. Data">
        <title>Genomes of diverse isolates of the marine cyanobacterium Prochlorococcus.</title>
        <authorList>
            <person name="Biller S."/>
            <person name="Berube P."/>
            <person name="Thompson J."/>
            <person name="Kelly L."/>
            <person name="Roggensack S."/>
            <person name="Awad L."/>
            <person name="Roache-Johnson K."/>
            <person name="Ding H."/>
            <person name="Giovannoni S.J."/>
            <person name="Moore L.R."/>
            <person name="Chisholm S.W."/>
        </authorList>
    </citation>
    <scope>NUCLEOTIDE SEQUENCE [LARGE SCALE GENOMIC DNA]</scope>
    <source>
        <strain evidence="5">GP2</strain>
    </source>
</reference>
<proteinExistence type="predicted"/>